<comment type="caution">
    <text evidence="1">The sequence shown here is derived from an EMBL/GenBank/DDBJ whole genome shotgun (WGS) entry which is preliminary data.</text>
</comment>
<organism evidence="1 2">
    <name type="scientific">Homarus americanus</name>
    <name type="common">American lobster</name>
    <dbReference type="NCBI Taxonomy" id="6706"/>
    <lineage>
        <taxon>Eukaryota</taxon>
        <taxon>Metazoa</taxon>
        <taxon>Ecdysozoa</taxon>
        <taxon>Arthropoda</taxon>
        <taxon>Crustacea</taxon>
        <taxon>Multicrustacea</taxon>
        <taxon>Malacostraca</taxon>
        <taxon>Eumalacostraca</taxon>
        <taxon>Eucarida</taxon>
        <taxon>Decapoda</taxon>
        <taxon>Pleocyemata</taxon>
        <taxon>Astacidea</taxon>
        <taxon>Nephropoidea</taxon>
        <taxon>Nephropidae</taxon>
        <taxon>Homarus</taxon>
    </lineage>
</organism>
<gene>
    <name evidence="1" type="ORF">Hamer_G004616</name>
</gene>
<evidence type="ECO:0000313" key="1">
    <source>
        <dbReference type="EMBL" id="KAG7163465.1"/>
    </source>
</evidence>
<accession>A0A8J5JY24</accession>
<name>A0A8J5JY24_HOMAM</name>
<dbReference type="AlphaFoldDB" id="A0A8J5JY24"/>
<keyword evidence="2" id="KW-1185">Reference proteome</keyword>
<dbReference type="Proteomes" id="UP000747542">
    <property type="component" value="Unassembled WGS sequence"/>
</dbReference>
<dbReference type="EMBL" id="JAHLQT010026473">
    <property type="protein sequence ID" value="KAG7163465.1"/>
    <property type="molecule type" value="Genomic_DNA"/>
</dbReference>
<evidence type="ECO:0000313" key="2">
    <source>
        <dbReference type="Proteomes" id="UP000747542"/>
    </source>
</evidence>
<sequence length="74" mass="8290">MAVVKEGRLGFWWDVGVTMRVVTTVGITRLLGPTAGFGDTDEGRSVVWLVWETSQTSGRRVLYGYFLTSKILQH</sequence>
<proteinExistence type="predicted"/>
<reference evidence="1" key="1">
    <citation type="journal article" date="2021" name="Sci. Adv.">
        <title>The American lobster genome reveals insights on longevity, neural, and immune adaptations.</title>
        <authorList>
            <person name="Polinski J.M."/>
            <person name="Zimin A.V."/>
            <person name="Clark K.F."/>
            <person name="Kohn A.B."/>
            <person name="Sadowski N."/>
            <person name="Timp W."/>
            <person name="Ptitsyn A."/>
            <person name="Khanna P."/>
            <person name="Romanova D.Y."/>
            <person name="Williams P."/>
            <person name="Greenwood S.J."/>
            <person name="Moroz L.L."/>
            <person name="Walt D.R."/>
            <person name="Bodnar A.G."/>
        </authorList>
    </citation>
    <scope>NUCLEOTIDE SEQUENCE</scope>
    <source>
        <strain evidence="1">GMGI-L3</strain>
    </source>
</reference>
<protein>
    <submittedName>
        <fullName evidence="1">Uncharacterized protein</fullName>
    </submittedName>
</protein>